<evidence type="ECO:0000259" key="15">
    <source>
        <dbReference type="PROSITE" id="PS50262"/>
    </source>
</evidence>
<feature type="transmembrane region" description="Helical" evidence="14">
    <location>
        <begin position="25"/>
        <end position="47"/>
    </location>
</feature>
<evidence type="ECO:0000256" key="5">
    <source>
        <dbReference type="ARBA" id="ARBA00022725"/>
    </source>
</evidence>
<feature type="transmembrane region" description="Helical" evidence="14">
    <location>
        <begin position="59"/>
        <end position="78"/>
    </location>
</feature>
<evidence type="ECO:0000256" key="4">
    <source>
        <dbReference type="ARBA" id="ARBA00022692"/>
    </source>
</evidence>
<keyword evidence="3 14" id="KW-0716">Sensory transduction</keyword>
<evidence type="ECO:0000256" key="8">
    <source>
        <dbReference type="ARBA" id="ARBA00023136"/>
    </source>
</evidence>
<gene>
    <name evidence="18" type="primary">or16c1</name>
    <name evidence="17" type="synonym">LOC105946653</name>
</gene>
<dbReference type="InterPro" id="IPR050939">
    <property type="entry name" value="Olfactory_GPCR1"/>
</dbReference>
<evidence type="ECO:0000256" key="6">
    <source>
        <dbReference type="ARBA" id="ARBA00022989"/>
    </source>
</evidence>
<feature type="transmembrane region" description="Helical" evidence="14">
    <location>
        <begin position="238"/>
        <end position="261"/>
    </location>
</feature>
<comment type="similarity">
    <text evidence="13">Belongs to the G-protein coupled receptor 1 family.</text>
</comment>
<feature type="domain" description="G-protein coupled receptors family 1 profile" evidence="15">
    <location>
        <begin position="41"/>
        <end position="290"/>
    </location>
</feature>
<dbReference type="GO" id="GO:0005886">
    <property type="term" value="C:plasma membrane"/>
    <property type="evidence" value="ECO:0007669"/>
    <property type="project" value="UniProtKB-SubCell"/>
</dbReference>
<organism evidence="16 17">
    <name type="scientific">Xenopus tropicalis</name>
    <name type="common">Western clawed frog</name>
    <name type="synonym">Silurana tropicalis</name>
    <dbReference type="NCBI Taxonomy" id="8364"/>
    <lineage>
        <taxon>Eukaryota</taxon>
        <taxon>Metazoa</taxon>
        <taxon>Chordata</taxon>
        <taxon>Craniata</taxon>
        <taxon>Vertebrata</taxon>
        <taxon>Euteleostomi</taxon>
        <taxon>Amphibia</taxon>
        <taxon>Batrachia</taxon>
        <taxon>Anura</taxon>
        <taxon>Pipoidea</taxon>
        <taxon>Pipidae</taxon>
        <taxon>Xenopodinae</taxon>
        <taxon>Xenopus</taxon>
        <taxon>Silurana</taxon>
    </lineage>
</organism>
<feature type="transmembrane region" description="Helical" evidence="14">
    <location>
        <begin position="141"/>
        <end position="163"/>
    </location>
</feature>
<keyword evidence="11" id="KW-0325">Glycoprotein</keyword>
<dbReference type="AGR" id="Xenbase:XB-GENE-29089251"/>
<keyword evidence="9" id="KW-1015">Disulfide bond</keyword>
<keyword evidence="5 14" id="KW-0552">Olfaction</keyword>
<dbReference type="InterPro" id="IPR000725">
    <property type="entry name" value="Olfact_rcpt"/>
</dbReference>
<proteinExistence type="inferred from homology"/>
<evidence type="ECO:0000256" key="3">
    <source>
        <dbReference type="ARBA" id="ARBA00022606"/>
    </source>
</evidence>
<dbReference type="GO" id="GO:0004984">
    <property type="term" value="F:olfactory receptor activity"/>
    <property type="evidence" value="ECO:0007669"/>
    <property type="project" value="InterPro"/>
</dbReference>
<keyword evidence="6 14" id="KW-1133">Transmembrane helix</keyword>
<dbReference type="GeneID" id="105946653"/>
<keyword evidence="4 13" id="KW-0812">Transmembrane</keyword>
<dbReference type="PANTHER" id="PTHR24242:SF408">
    <property type="entry name" value="OLFACTORY RECEPTOR 11A1-LIKE"/>
    <property type="match status" value="1"/>
</dbReference>
<keyword evidence="16" id="KW-1185">Reference proteome</keyword>
<evidence type="ECO:0000256" key="12">
    <source>
        <dbReference type="ARBA" id="ARBA00023224"/>
    </source>
</evidence>
<dbReference type="Xenbase" id="XB-GENE-29089251">
    <property type="gene designation" value="or16c1"/>
</dbReference>
<dbReference type="PRINTS" id="PR00245">
    <property type="entry name" value="OLFACTORYR"/>
</dbReference>
<name>A0A8J0S8Q1_XENTR</name>
<dbReference type="GO" id="GO:0004930">
    <property type="term" value="F:G protein-coupled receptor activity"/>
    <property type="evidence" value="ECO:0007669"/>
    <property type="project" value="UniProtKB-KW"/>
</dbReference>
<evidence type="ECO:0000256" key="2">
    <source>
        <dbReference type="ARBA" id="ARBA00022475"/>
    </source>
</evidence>
<dbReference type="OMA" id="IQICSLQ"/>
<keyword evidence="2 14" id="KW-1003">Cell membrane</keyword>
<keyword evidence="10 13" id="KW-0675">Receptor</keyword>
<dbReference type="PROSITE" id="PS50262">
    <property type="entry name" value="G_PROTEIN_RECEP_F1_2"/>
    <property type="match status" value="1"/>
</dbReference>
<dbReference type="SUPFAM" id="SSF81321">
    <property type="entry name" value="Family A G protein-coupled receptor-like"/>
    <property type="match status" value="1"/>
</dbReference>
<dbReference type="PRINTS" id="PR00237">
    <property type="entry name" value="GPCRRHODOPSN"/>
</dbReference>
<feature type="transmembrane region" description="Helical" evidence="14">
    <location>
        <begin position="199"/>
        <end position="226"/>
    </location>
</feature>
<dbReference type="AlphaFoldDB" id="A0A8J0S8Q1"/>
<dbReference type="PANTHER" id="PTHR24242">
    <property type="entry name" value="G-PROTEIN COUPLED RECEPTOR"/>
    <property type="match status" value="1"/>
</dbReference>
<feature type="transmembrane region" description="Helical" evidence="14">
    <location>
        <begin position="98"/>
        <end position="120"/>
    </location>
</feature>
<dbReference type="InterPro" id="IPR000276">
    <property type="entry name" value="GPCR_Rhodpsn"/>
</dbReference>
<dbReference type="FunFam" id="1.20.1070.10:FF:000010">
    <property type="entry name" value="Olfactory receptor"/>
    <property type="match status" value="1"/>
</dbReference>
<dbReference type="Proteomes" id="UP000008143">
    <property type="component" value="Chromosome 2"/>
</dbReference>
<evidence type="ECO:0000256" key="14">
    <source>
        <dbReference type="RuleBase" id="RU363047"/>
    </source>
</evidence>
<evidence type="ECO:0000256" key="13">
    <source>
        <dbReference type="RuleBase" id="RU000688"/>
    </source>
</evidence>
<evidence type="ECO:0000313" key="16">
    <source>
        <dbReference type="Proteomes" id="UP000008143"/>
    </source>
</evidence>
<dbReference type="OrthoDB" id="5967130at2759"/>
<sequence>MQEENTTFILEFHLLGFQNLHSLKIVFFIFLLVTHIATLSVNIFLLITVRFHRHLHSPMYFFLTQLASSEMLFTTTIIPKLLHMTLREGITVSVSSCIIQLYLFSVSTNAESIFLTVMSYDRYLAICYPLRYSSLMDFRSCLQLAIISWTFSFISTLIVIIQICSLQFCGSNVIDHYYCDLTPVLEHSCSDVFFVRLQIFVFSIPIAVLPFVFIIITYIRIVIAILKIPSTTGKQKAFSTCSSHLMVVCIYYLTLITIYVIPSGGSSWGLNKFLSLLYTVVTPLFNPIIYTLRNQEIRSIIENKIFKQKKLVHF</sequence>
<evidence type="ECO:0000256" key="9">
    <source>
        <dbReference type="ARBA" id="ARBA00023157"/>
    </source>
</evidence>
<evidence type="ECO:0000256" key="11">
    <source>
        <dbReference type="ARBA" id="ARBA00023180"/>
    </source>
</evidence>
<evidence type="ECO:0000313" key="18">
    <source>
        <dbReference type="Xenbase" id="XB-GENE-29089251"/>
    </source>
</evidence>
<keyword evidence="12 13" id="KW-0807">Transducer</keyword>
<evidence type="ECO:0000256" key="10">
    <source>
        <dbReference type="ARBA" id="ARBA00023170"/>
    </source>
</evidence>
<protein>
    <recommendedName>
        <fullName evidence="14">Olfactory receptor</fullName>
    </recommendedName>
</protein>
<dbReference type="Gene3D" id="1.20.1070.10">
    <property type="entry name" value="Rhodopsin 7-helix transmembrane proteins"/>
    <property type="match status" value="1"/>
</dbReference>
<keyword evidence="7 13" id="KW-0297">G-protein coupled receptor</keyword>
<dbReference type="PROSITE" id="PS00237">
    <property type="entry name" value="G_PROTEIN_RECEP_F1_1"/>
    <property type="match status" value="1"/>
</dbReference>
<feature type="transmembrane region" description="Helical" evidence="14">
    <location>
        <begin position="273"/>
        <end position="292"/>
    </location>
</feature>
<dbReference type="RefSeq" id="XP_012813614.1">
    <property type="nucleotide sequence ID" value="XM_012958160.1"/>
</dbReference>
<reference evidence="17" key="1">
    <citation type="submission" date="2025-08" db="UniProtKB">
        <authorList>
            <consortium name="RefSeq"/>
        </authorList>
    </citation>
    <scope>IDENTIFICATION</scope>
    <source>
        <strain evidence="17">Nigerian</strain>
        <tissue evidence="17">Liver and blood</tissue>
    </source>
</reference>
<comment type="subcellular location">
    <subcellularLocation>
        <location evidence="1 14">Cell membrane</location>
        <topology evidence="1 14">Multi-pass membrane protein</topology>
    </subcellularLocation>
</comment>
<evidence type="ECO:0000313" key="17">
    <source>
        <dbReference type="RefSeq" id="XP_012813614.1"/>
    </source>
</evidence>
<dbReference type="InterPro" id="IPR017452">
    <property type="entry name" value="GPCR_Rhodpsn_7TM"/>
</dbReference>
<dbReference type="CTD" id="105946653"/>
<dbReference type="KEGG" id="xtr:105946653"/>
<evidence type="ECO:0000256" key="7">
    <source>
        <dbReference type="ARBA" id="ARBA00023040"/>
    </source>
</evidence>
<evidence type="ECO:0000256" key="1">
    <source>
        <dbReference type="ARBA" id="ARBA00004651"/>
    </source>
</evidence>
<accession>A0A8J0S8Q1</accession>
<dbReference type="Pfam" id="PF13853">
    <property type="entry name" value="7tm_4"/>
    <property type="match status" value="1"/>
</dbReference>
<keyword evidence="8 14" id="KW-0472">Membrane</keyword>